<accession>A0A5N5DBR3</accession>
<dbReference type="SUPFAM" id="SSF81383">
    <property type="entry name" value="F-box domain"/>
    <property type="match status" value="1"/>
</dbReference>
<dbReference type="Gene3D" id="1.20.1280.50">
    <property type="match status" value="1"/>
</dbReference>
<gene>
    <name evidence="2" type="ORF">DBV05_g6251</name>
</gene>
<sequence length="184" mass="20834">MAQPYASTTMAWRASPGTRKLTAEEMLHRMAIAPPHIGFSASPLLSLPTTVFVQILSHLPPESVAALTLACRALYASTLRQGTWSKIGMDKAVRLRFLQLLERDGGINRFIRSQKRTLGNKQQQDYFLCHPCAVYHPHRPQDTPRNCTNIKDWYRETCKSRGSGEAVCSYNNYVIRSYHVQLAL</sequence>
<evidence type="ECO:0000313" key="2">
    <source>
        <dbReference type="EMBL" id="KAB2575141.1"/>
    </source>
</evidence>
<dbReference type="OrthoDB" id="3766406at2759"/>
<feature type="domain" description="F-box" evidence="1">
    <location>
        <begin position="41"/>
        <end position="87"/>
    </location>
</feature>
<dbReference type="Pfam" id="PF12937">
    <property type="entry name" value="F-box-like"/>
    <property type="match status" value="1"/>
</dbReference>
<dbReference type="InterPro" id="IPR001810">
    <property type="entry name" value="F-box_dom"/>
</dbReference>
<comment type="caution">
    <text evidence="2">The sequence shown here is derived from an EMBL/GenBank/DDBJ whole genome shotgun (WGS) entry which is preliminary data.</text>
</comment>
<organism evidence="2 3">
    <name type="scientific">Lasiodiplodia theobromae</name>
    <dbReference type="NCBI Taxonomy" id="45133"/>
    <lineage>
        <taxon>Eukaryota</taxon>
        <taxon>Fungi</taxon>
        <taxon>Dikarya</taxon>
        <taxon>Ascomycota</taxon>
        <taxon>Pezizomycotina</taxon>
        <taxon>Dothideomycetes</taxon>
        <taxon>Dothideomycetes incertae sedis</taxon>
        <taxon>Botryosphaeriales</taxon>
        <taxon>Botryosphaeriaceae</taxon>
        <taxon>Lasiodiplodia</taxon>
    </lineage>
</organism>
<keyword evidence="3" id="KW-1185">Reference proteome</keyword>
<dbReference type="InterPro" id="IPR036047">
    <property type="entry name" value="F-box-like_dom_sf"/>
</dbReference>
<evidence type="ECO:0000313" key="3">
    <source>
        <dbReference type="Proteomes" id="UP000325902"/>
    </source>
</evidence>
<protein>
    <recommendedName>
        <fullName evidence="1">F-box domain-containing protein</fullName>
    </recommendedName>
</protein>
<dbReference type="AlphaFoldDB" id="A0A5N5DBR3"/>
<dbReference type="PROSITE" id="PS50181">
    <property type="entry name" value="FBOX"/>
    <property type="match status" value="1"/>
</dbReference>
<dbReference type="Proteomes" id="UP000325902">
    <property type="component" value="Unassembled WGS sequence"/>
</dbReference>
<reference evidence="2 3" key="1">
    <citation type="journal article" date="2019" name="Sci. Rep.">
        <title>A multi-omics analysis of the grapevine pathogen Lasiodiplodia theobromae reveals that temperature affects the expression of virulence- and pathogenicity-related genes.</title>
        <authorList>
            <person name="Felix C."/>
            <person name="Meneses R."/>
            <person name="Goncalves M.F.M."/>
            <person name="Tilleman L."/>
            <person name="Duarte A.S."/>
            <person name="Jorrin-Novo J.V."/>
            <person name="Van de Peer Y."/>
            <person name="Deforce D."/>
            <person name="Van Nieuwerburgh F."/>
            <person name="Esteves A.C."/>
            <person name="Alves A."/>
        </authorList>
    </citation>
    <scope>NUCLEOTIDE SEQUENCE [LARGE SCALE GENOMIC DNA]</scope>
    <source>
        <strain evidence="2 3">LA-SOL3</strain>
    </source>
</reference>
<evidence type="ECO:0000259" key="1">
    <source>
        <dbReference type="PROSITE" id="PS50181"/>
    </source>
</evidence>
<name>A0A5N5DBR3_9PEZI</name>
<proteinExistence type="predicted"/>
<dbReference type="EMBL" id="VCHE01000036">
    <property type="protein sequence ID" value="KAB2575141.1"/>
    <property type="molecule type" value="Genomic_DNA"/>
</dbReference>